<protein>
    <recommendedName>
        <fullName evidence="5">DUF1795 domain-containing protein</fullName>
    </recommendedName>
</protein>
<dbReference type="RefSeq" id="WP_100713133.1">
    <property type="nucleotide sequence ID" value="NZ_NPDY01000003.1"/>
</dbReference>
<proteinExistence type="predicted"/>
<evidence type="ECO:0008006" key="5">
    <source>
        <dbReference type="Google" id="ProtNLM"/>
    </source>
</evidence>
<accession>A0A2M9ZR01</accession>
<comment type="caution">
    <text evidence="2">The sequence shown here is derived from an EMBL/GenBank/DDBJ whole genome shotgun (WGS) entry which is preliminary data.</text>
</comment>
<evidence type="ECO:0000313" key="1">
    <source>
        <dbReference type="EMBL" id="PJZ70565.1"/>
    </source>
</evidence>
<evidence type="ECO:0000313" key="3">
    <source>
        <dbReference type="Proteomes" id="UP000231962"/>
    </source>
</evidence>
<gene>
    <name evidence="1" type="ORF">CH360_06155</name>
    <name evidence="2" type="ORF">CH373_05735</name>
</gene>
<dbReference type="Gene3D" id="3.40.1000.10">
    <property type="entry name" value="Mog1/PsbP, alpha/beta/alpha sandwich"/>
    <property type="match status" value="1"/>
</dbReference>
<reference evidence="3 4" key="1">
    <citation type="submission" date="2017-07" db="EMBL/GenBank/DDBJ databases">
        <title>Leptospira spp. isolated from tropical soils.</title>
        <authorList>
            <person name="Thibeaux R."/>
            <person name="Iraola G."/>
            <person name="Ferres I."/>
            <person name="Bierque E."/>
            <person name="Girault D."/>
            <person name="Soupe-Gilbert M.-E."/>
            <person name="Picardeau M."/>
            <person name="Goarant C."/>
        </authorList>
    </citation>
    <scope>NUCLEOTIDE SEQUENCE [LARGE SCALE GENOMIC DNA]</scope>
    <source>
        <strain evidence="2 4">FH1-B-B1</strain>
        <strain evidence="1 3">FH1-B-C1</strain>
    </source>
</reference>
<keyword evidence="3" id="KW-1185">Reference proteome</keyword>
<dbReference type="EMBL" id="NPDZ01000002">
    <property type="protein sequence ID" value="PJZ74401.1"/>
    <property type="molecule type" value="Genomic_DNA"/>
</dbReference>
<evidence type="ECO:0000313" key="4">
    <source>
        <dbReference type="Proteomes" id="UP000231990"/>
    </source>
</evidence>
<dbReference type="Proteomes" id="UP000231962">
    <property type="component" value="Unassembled WGS sequence"/>
</dbReference>
<name>A0A2M9ZR01_9LEPT</name>
<organism evidence="2 4">
    <name type="scientific">Leptospira perolatii</name>
    <dbReference type="NCBI Taxonomy" id="2023191"/>
    <lineage>
        <taxon>Bacteria</taxon>
        <taxon>Pseudomonadati</taxon>
        <taxon>Spirochaetota</taxon>
        <taxon>Spirochaetia</taxon>
        <taxon>Leptospirales</taxon>
        <taxon>Leptospiraceae</taxon>
        <taxon>Leptospira</taxon>
    </lineage>
</organism>
<dbReference type="AlphaFoldDB" id="A0A2M9ZR01"/>
<evidence type="ECO:0000313" key="2">
    <source>
        <dbReference type="EMBL" id="PJZ74401.1"/>
    </source>
</evidence>
<dbReference type="Proteomes" id="UP000231990">
    <property type="component" value="Unassembled WGS sequence"/>
</dbReference>
<dbReference type="EMBL" id="NPDY01000003">
    <property type="protein sequence ID" value="PJZ70565.1"/>
    <property type="molecule type" value="Genomic_DNA"/>
</dbReference>
<sequence length="170" mass="19703">MKRILKNYNISYAFQRVRFILLYLVVLAALVQCASFSLDTPEGFAQYPDNGWSKWRSISPDGVRVLVEKVPNEPQSDLSLWSQSMKLHMEQQGYKLLKEEGIKTSSGLDGKQFLSVYRHGNRDYQYFAAFFVKGKSIYVIEATGPYDSFESRKEQLQKAIRSFEPKFSLF</sequence>